<evidence type="ECO:0000313" key="1">
    <source>
        <dbReference type="Proteomes" id="UP000887565"/>
    </source>
</evidence>
<keyword evidence="1" id="KW-1185">Reference proteome</keyword>
<evidence type="ECO:0000313" key="2">
    <source>
        <dbReference type="WBParaSite" id="nRc.2.0.1.t40516-RA"/>
    </source>
</evidence>
<organism evidence="1 2">
    <name type="scientific">Romanomermis culicivorax</name>
    <name type="common">Nematode worm</name>
    <dbReference type="NCBI Taxonomy" id="13658"/>
    <lineage>
        <taxon>Eukaryota</taxon>
        <taxon>Metazoa</taxon>
        <taxon>Ecdysozoa</taxon>
        <taxon>Nematoda</taxon>
        <taxon>Enoplea</taxon>
        <taxon>Dorylaimia</taxon>
        <taxon>Mermithida</taxon>
        <taxon>Mermithoidea</taxon>
        <taxon>Mermithidae</taxon>
        <taxon>Romanomermis</taxon>
    </lineage>
</organism>
<accession>A0A915KP02</accession>
<protein>
    <submittedName>
        <fullName evidence="2">Uncharacterized protein</fullName>
    </submittedName>
</protein>
<dbReference type="AlphaFoldDB" id="A0A915KP02"/>
<proteinExistence type="predicted"/>
<dbReference type="WBParaSite" id="nRc.2.0.1.t40516-RA">
    <property type="protein sequence ID" value="nRc.2.0.1.t40516-RA"/>
    <property type="gene ID" value="nRc.2.0.1.g40516"/>
</dbReference>
<dbReference type="Proteomes" id="UP000887565">
    <property type="component" value="Unplaced"/>
</dbReference>
<name>A0A915KP02_ROMCU</name>
<reference evidence="2" key="1">
    <citation type="submission" date="2022-11" db="UniProtKB">
        <authorList>
            <consortium name="WormBaseParasite"/>
        </authorList>
    </citation>
    <scope>IDENTIFICATION</scope>
</reference>
<sequence length="62" mass="7096">MKSGFDFTYANVDRRCAQVQFGLRKADHFEAFYCSLDSLDEYVFAYASGTFHSVGYGDIFTE</sequence>